<sequence length="247" mass="25944">MSKTPAGVILFEGPSQIDGKPIVVIATGLAKASRNAKTGAMVQTYIIRADIHPLEAVRSGEDASICGTCPHRGDGTGKDRSCYVTLIHGPRTVFEAYKRGVYPKVTAAEGRALLAGRMVRLGTYGDPAAAPFSIWSYVTGAAQGWTGYTHQWRAIPAMWSRLVMASADSLADVSEAQAKGYRTFRVTASEGENVKGLEVICPASEEAGKKTECAACRACMGTSGKAKVSIAIAAHGGGAKHARKRAS</sequence>
<dbReference type="AlphaFoldDB" id="A0A3S2VR35"/>
<dbReference type="RefSeq" id="WP_127711132.1">
    <property type="nucleotide sequence ID" value="NZ_SACO01000014.1"/>
</dbReference>
<evidence type="ECO:0000313" key="2">
    <source>
        <dbReference type="Proteomes" id="UP000282837"/>
    </source>
</evidence>
<gene>
    <name evidence="1" type="ORF">EOE18_15370</name>
</gene>
<comment type="caution">
    <text evidence="1">The sequence shown here is derived from an EMBL/GenBank/DDBJ whole genome shotgun (WGS) entry which is preliminary data.</text>
</comment>
<proteinExistence type="predicted"/>
<dbReference type="Proteomes" id="UP000282837">
    <property type="component" value="Unassembled WGS sequence"/>
</dbReference>
<name>A0A3S2VR35_9SPHN</name>
<accession>A0A3S2VR35</accession>
<protein>
    <submittedName>
        <fullName evidence="1">Uncharacterized protein</fullName>
    </submittedName>
</protein>
<reference evidence="1 2" key="1">
    <citation type="submission" date="2019-01" db="EMBL/GenBank/DDBJ databases">
        <authorList>
            <person name="Chen W.-M."/>
        </authorList>
    </citation>
    <scope>NUCLEOTIDE SEQUENCE [LARGE SCALE GENOMIC DNA]</scope>
    <source>
        <strain evidence="1 2">FSY-9</strain>
    </source>
</reference>
<evidence type="ECO:0000313" key="1">
    <source>
        <dbReference type="EMBL" id="RVU03500.1"/>
    </source>
</evidence>
<keyword evidence="2" id="KW-1185">Reference proteome</keyword>
<dbReference type="EMBL" id="SACO01000014">
    <property type="protein sequence ID" value="RVU03500.1"/>
    <property type="molecule type" value="Genomic_DNA"/>
</dbReference>
<dbReference type="OrthoDB" id="507354at2"/>
<organism evidence="1 2">
    <name type="scientific">Novosphingobium umbonatum</name>
    <dbReference type="NCBI Taxonomy" id="1908524"/>
    <lineage>
        <taxon>Bacteria</taxon>
        <taxon>Pseudomonadati</taxon>
        <taxon>Pseudomonadota</taxon>
        <taxon>Alphaproteobacteria</taxon>
        <taxon>Sphingomonadales</taxon>
        <taxon>Sphingomonadaceae</taxon>
        <taxon>Novosphingobium</taxon>
    </lineage>
</organism>